<evidence type="ECO:0000256" key="3">
    <source>
        <dbReference type="SAM" id="SignalP"/>
    </source>
</evidence>
<reference evidence="4" key="1">
    <citation type="journal article" date="2018" name="DNA Res.">
        <title>Multiple hybrid de novo genome assembly of finger millet, an orphan allotetraploid crop.</title>
        <authorList>
            <person name="Hatakeyama M."/>
            <person name="Aluri S."/>
            <person name="Balachadran M.T."/>
            <person name="Sivarajan S.R."/>
            <person name="Patrignani A."/>
            <person name="Gruter S."/>
            <person name="Poveda L."/>
            <person name="Shimizu-Inatsugi R."/>
            <person name="Baeten J."/>
            <person name="Francoijs K.J."/>
            <person name="Nataraja K.N."/>
            <person name="Reddy Y.A.N."/>
            <person name="Phadnis S."/>
            <person name="Ravikumar R.L."/>
            <person name="Schlapbach R."/>
            <person name="Sreeman S.M."/>
            <person name="Shimizu K.K."/>
        </authorList>
    </citation>
    <scope>NUCLEOTIDE SEQUENCE</scope>
</reference>
<dbReference type="Pfam" id="PF00657">
    <property type="entry name" value="Lipase_GDSL"/>
    <property type="match status" value="1"/>
</dbReference>
<reference evidence="4" key="2">
    <citation type="submission" date="2021-12" db="EMBL/GenBank/DDBJ databases">
        <title>Resequencing data analysis of finger millet.</title>
        <authorList>
            <person name="Hatakeyama M."/>
            <person name="Aluri S."/>
            <person name="Balachadran M.T."/>
            <person name="Sivarajan S.R."/>
            <person name="Poveda L."/>
            <person name="Shimizu-Inatsugi R."/>
            <person name="Schlapbach R."/>
            <person name="Sreeman S.M."/>
            <person name="Shimizu K.K."/>
        </authorList>
    </citation>
    <scope>NUCLEOTIDE SEQUENCE</scope>
</reference>
<dbReference type="InterPro" id="IPR001087">
    <property type="entry name" value="GDSL"/>
</dbReference>
<evidence type="ECO:0008006" key="6">
    <source>
        <dbReference type="Google" id="ProtNLM"/>
    </source>
</evidence>
<evidence type="ECO:0000313" key="4">
    <source>
        <dbReference type="EMBL" id="GJN32300.1"/>
    </source>
</evidence>
<dbReference type="PANTHER" id="PTHR22835:SF518">
    <property type="entry name" value="GDSL ESTERASE_LIPASE"/>
    <property type="match status" value="1"/>
</dbReference>
<dbReference type="AlphaFoldDB" id="A0AAV5FBL7"/>
<keyword evidence="2" id="KW-0325">Glycoprotein</keyword>
<feature type="signal peptide" evidence="3">
    <location>
        <begin position="1"/>
        <end position="23"/>
    </location>
</feature>
<dbReference type="Proteomes" id="UP001054889">
    <property type="component" value="Unassembled WGS sequence"/>
</dbReference>
<dbReference type="GO" id="GO:0016788">
    <property type="term" value="F:hydrolase activity, acting on ester bonds"/>
    <property type="evidence" value="ECO:0007669"/>
    <property type="project" value="InterPro"/>
</dbReference>
<proteinExistence type="inferred from homology"/>
<keyword evidence="5" id="KW-1185">Reference proteome</keyword>
<protein>
    <recommendedName>
        <fullName evidence="6">GDSL esterase/lipase</fullName>
    </recommendedName>
</protein>
<accession>A0AAV5FBL7</accession>
<sequence>MRCSAVALLLAASLLIAVIGSDGIRSTTSTATTKYNALFSFGDSVTETGNICINSNSTELGTLTLTHPPYGMTYFGRPSCRWSNGRVVIDFIAQALGLPLLPPSKSKGKDFRRGANMAITGATALNFSFYKTLGVEDPIWNHGPLSTQIQWFEELIPSICGAKKDCKQFLRKSLFIFGEFGGNDYNAQLFELLFTVEKAMKNTPMKWFGSEKFLLLGLEFVSSGAGFSNPFETCCGAGGGKYNFDFGARCGMPGATTACHNPSARLSWDGVHPTEAANKIFADSWLNGPYCTPPILS</sequence>
<evidence type="ECO:0000256" key="2">
    <source>
        <dbReference type="ARBA" id="ARBA00023180"/>
    </source>
</evidence>
<dbReference type="PANTHER" id="PTHR22835">
    <property type="entry name" value="ZINC FINGER FYVE DOMAIN CONTAINING PROTEIN"/>
    <property type="match status" value="1"/>
</dbReference>
<dbReference type="InterPro" id="IPR036514">
    <property type="entry name" value="SGNH_hydro_sf"/>
</dbReference>
<name>A0AAV5FBL7_ELECO</name>
<gene>
    <name evidence="4" type="primary">gb20797</name>
    <name evidence="4" type="ORF">PR202_gb20797</name>
</gene>
<evidence type="ECO:0000256" key="1">
    <source>
        <dbReference type="ARBA" id="ARBA00008668"/>
    </source>
</evidence>
<dbReference type="Gene3D" id="3.40.50.1110">
    <property type="entry name" value="SGNH hydrolase"/>
    <property type="match status" value="2"/>
</dbReference>
<dbReference type="SUPFAM" id="SSF52266">
    <property type="entry name" value="SGNH hydrolase"/>
    <property type="match status" value="1"/>
</dbReference>
<dbReference type="EMBL" id="BQKI01000084">
    <property type="protein sequence ID" value="GJN32300.1"/>
    <property type="molecule type" value="Genomic_DNA"/>
</dbReference>
<feature type="chain" id="PRO_5043932669" description="GDSL esterase/lipase" evidence="3">
    <location>
        <begin position="24"/>
        <end position="297"/>
    </location>
</feature>
<keyword evidence="3" id="KW-0732">Signal</keyword>
<evidence type="ECO:0000313" key="5">
    <source>
        <dbReference type="Proteomes" id="UP001054889"/>
    </source>
</evidence>
<comment type="similarity">
    <text evidence="1">Belongs to the 'GDSL' lipolytic enzyme family.</text>
</comment>
<organism evidence="4 5">
    <name type="scientific">Eleusine coracana subsp. coracana</name>
    <dbReference type="NCBI Taxonomy" id="191504"/>
    <lineage>
        <taxon>Eukaryota</taxon>
        <taxon>Viridiplantae</taxon>
        <taxon>Streptophyta</taxon>
        <taxon>Embryophyta</taxon>
        <taxon>Tracheophyta</taxon>
        <taxon>Spermatophyta</taxon>
        <taxon>Magnoliopsida</taxon>
        <taxon>Liliopsida</taxon>
        <taxon>Poales</taxon>
        <taxon>Poaceae</taxon>
        <taxon>PACMAD clade</taxon>
        <taxon>Chloridoideae</taxon>
        <taxon>Cynodonteae</taxon>
        <taxon>Eleusininae</taxon>
        <taxon>Eleusine</taxon>
    </lineage>
</organism>
<comment type="caution">
    <text evidence="4">The sequence shown here is derived from an EMBL/GenBank/DDBJ whole genome shotgun (WGS) entry which is preliminary data.</text>
</comment>